<sequence length="409" mass="41987">MRPRFSLTDVLPPTVAGFVAVLVGYTGAAIIVVKAFEAAGASPSVVGSWMTVLGWSMAASTLALSLTYRQPILTAWSTPGAALLVVGLHGHSLGEAVTAFMLCGVLTLICGLTGAFARLMAHVPRSLASAMLAGVLLEFGLDAFTTGQHDGWIMAAALTAWLLGRRLIPRYAMLGMLVAGAMAAFFDGQLGAVGFHGVMATPKAVAPVFSVSALLGIGVPLFVVTMASQNAPGVAMLENAGYRPPVSMALVVTGAMTLLLAPVGGFVICLAAITAGICLTDEAHEDPERRYLATVFASLAYTVAGVFGGSIVTGLQALPDALIAMLAGLALLPAIASSLASAMNTADERDAATLTFLVTGSGLHIAGIGAPFWGLVVGALALWIWRSPRRSGAVGRSALRRMQRRAKSV</sequence>
<dbReference type="GO" id="GO:0042925">
    <property type="term" value="F:benzoate transmembrane transporter activity"/>
    <property type="evidence" value="ECO:0007669"/>
    <property type="project" value="InterPro"/>
</dbReference>
<dbReference type="Proteomes" id="UP000028302">
    <property type="component" value="Unassembled WGS sequence"/>
</dbReference>
<gene>
    <name evidence="2" type="ORF">C41B8_04316</name>
</gene>
<proteinExistence type="predicted"/>
<feature type="transmembrane region" description="Helical" evidence="1">
    <location>
        <begin position="248"/>
        <end position="273"/>
    </location>
</feature>
<dbReference type="STRING" id="1304275.C41B8_04316"/>
<dbReference type="AlphaFoldDB" id="A0A084INZ1"/>
<feature type="transmembrane region" description="Helical" evidence="1">
    <location>
        <begin position="96"/>
        <end position="120"/>
    </location>
</feature>
<dbReference type="PATRIC" id="fig|1304275.5.peg.883"/>
<accession>A0A084INZ1</accession>
<dbReference type="Pfam" id="PF03594">
    <property type="entry name" value="BenE"/>
    <property type="match status" value="1"/>
</dbReference>
<feature type="transmembrane region" description="Helical" evidence="1">
    <location>
        <begin position="293"/>
        <end position="315"/>
    </location>
</feature>
<evidence type="ECO:0000313" key="3">
    <source>
        <dbReference type="Proteomes" id="UP000028302"/>
    </source>
</evidence>
<feature type="transmembrane region" description="Helical" evidence="1">
    <location>
        <begin position="363"/>
        <end position="385"/>
    </location>
</feature>
<keyword evidence="3" id="KW-1185">Reference proteome</keyword>
<dbReference type="PANTHER" id="PTHR30199:SF0">
    <property type="entry name" value="INNER MEMBRANE PROTEIN YDCO"/>
    <property type="match status" value="1"/>
</dbReference>
<dbReference type="eggNOG" id="COG3135">
    <property type="taxonomic scope" value="Bacteria"/>
</dbReference>
<organism evidence="2 3">
    <name type="scientific">Salinisphaera hydrothermalis (strain C41B8)</name>
    <dbReference type="NCBI Taxonomy" id="1304275"/>
    <lineage>
        <taxon>Bacteria</taxon>
        <taxon>Pseudomonadati</taxon>
        <taxon>Pseudomonadota</taxon>
        <taxon>Gammaproteobacteria</taxon>
        <taxon>Salinisphaerales</taxon>
        <taxon>Salinisphaeraceae</taxon>
        <taxon>Salinisphaera</taxon>
    </lineage>
</organism>
<keyword evidence="1" id="KW-1133">Transmembrane helix</keyword>
<comment type="caution">
    <text evidence="2">The sequence shown here is derived from an EMBL/GenBank/DDBJ whole genome shotgun (WGS) entry which is preliminary data.</text>
</comment>
<feature type="transmembrane region" description="Helical" evidence="1">
    <location>
        <begin position="322"/>
        <end position="343"/>
    </location>
</feature>
<name>A0A084INZ1_SALHC</name>
<evidence type="ECO:0000256" key="1">
    <source>
        <dbReference type="SAM" id="Phobius"/>
    </source>
</evidence>
<feature type="transmembrane region" description="Helical" evidence="1">
    <location>
        <begin position="175"/>
        <end position="198"/>
    </location>
</feature>
<reference evidence="2 3" key="1">
    <citation type="submission" date="2013-03" db="EMBL/GenBank/DDBJ databases">
        <title>Salinisphaera hydrothermalis C41B8 Genome Sequencing.</title>
        <authorList>
            <person name="Li C."/>
            <person name="Lai Q."/>
            <person name="Shao Z."/>
        </authorList>
    </citation>
    <scope>NUCLEOTIDE SEQUENCE [LARGE SCALE GENOMIC DNA]</scope>
    <source>
        <strain evidence="2 3">C41B8</strain>
    </source>
</reference>
<feature type="transmembrane region" description="Helical" evidence="1">
    <location>
        <begin position="45"/>
        <end position="66"/>
    </location>
</feature>
<dbReference type="OrthoDB" id="9792424at2"/>
<dbReference type="EMBL" id="APNK01000004">
    <property type="protein sequence ID" value="KEZ78425.1"/>
    <property type="molecule type" value="Genomic_DNA"/>
</dbReference>
<dbReference type="GO" id="GO:0005886">
    <property type="term" value="C:plasma membrane"/>
    <property type="evidence" value="ECO:0007669"/>
    <property type="project" value="TreeGrafter"/>
</dbReference>
<protein>
    <submittedName>
        <fullName evidence="2">Benzoate transporter</fullName>
    </submittedName>
</protein>
<keyword evidence="1" id="KW-0812">Transmembrane</keyword>
<dbReference type="PANTHER" id="PTHR30199">
    <property type="entry name" value="MFS FAMILY TRANSPORTER, PREDICTED SUBSTRATE BENZOATE"/>
    <property type="match status" value="1"/>
</dbReference>
<keyword evidence="1" id="KW-0472">Membrane</keyword>
<dbReference type="InterPro" id="IPR004711">
    <property type="entry name" value="Benzoate_Transporter"/>
</dbReference>
<evidence type="ECO:0000313" key="2">
    <source>
        <dbReference type="EMBL" id="KEZ78425.1"/>
    </source>
</evidence>
<feature type="transmembrane region" description="Helical" evidence="1">
    <location>
        <begin position="204"/>
        <end position="227"/>
    </location>
</feature>
<dbReference type="RefSeq" id="WP_037334636.1">
    <property type="nucleotide sequence ID" value="NZ_APNK01000004.1"/>
</dbReference>
<feature type="transmembrane region" description="Helical" evidence="1">
    <location>
        <begin position="12"/>
        <end position="33"/>
    </location>
</feature>
<dbReference type="NCBIfam" id="TIGR00843">
    <property type="entry name" value="benE"/>
    <property type="match status" value="1"/>
</dbReference>